<keyword evidence="5" id="KW-1185">Reference proteome</keyword>
<dbReference type="Gene3D" id="3.30.70.270">
    <property type="match status" value="1"/>
</dbReference>
<dbReference type="PANTHER" id="PTHR45138:SF9">
    <property type="entry name" value="DIGUANYLATE CYCLASE DGCM-RELATED"/>
    <property type="match status" value="1"/>
</dbReference>
<dbReference type="InterPro" id="IPR043128">
    <property type="entry name" value="Rev_trsase/Diguanyl_cyclase"/>
</dbReference>
<dbReference type="InterPro" id="IPR000160">
    <property type="entry name" value="GGDEF_dom"/>
</dbReference>
<evidence type="ECO:0000259" key="3">
    <source>
        <dbReference type="PROSITE" id="PS50887"/>
    </source>
</evidence>
<evidence type="ECO:0000313" key="5">
    <source>
        <dbReference type="Proteomes" id="UP000494245"/>
    </source>
</evidence>
<dbReference type="EMBL" id="BLTE01000032">
    <property type="protein sequence ID" value="GFK96084.1"/>
    <property type="molecule type" value="Genomic_DNA"/>
</dbReference>
<proteinExistence type="predicted"/>
<evidence type="ECO:0000313" key="4">
    <source>
        <dbReference type="EMBL" id="GFK96084.1"/>
    </source>
</evidence>
<evidence type="ECO:0000256" key="2">
    <source>
        <dbReference type="ARBA" id="ARBA00034247"/>
    </source>
</evidence>
<dbReference type="InterPro" id="IPR050469">
    <property type="entry name" value="Diguanylate_Cyclase"/>
</dbReference>
<dbReference type="SMART" id="SM00267">
    <property type="entry name" value="GGDEF"/>
    <property type="match status" value="1"/>
</dbReference>
<sequence length="238" mass="25046">MDHPVPLFDKEQQVAAAARQALAATDCTEFARPFGELVEAYEDLLERSRRVAEAALEAQMDLEAALTQVAQLSEVDGLTGVLNRRAFEKLLARDWAQAQREGSSLSLLVVNVDRFAAYNAVNGSLAGDDALKAAAGALMRCLYREVDAAGRMEGDTFAALLPGSGPDGARVVAARILDEVARLEIPHLDSPHGGLLTVSAGVASVTPGRGDAPMLLVRQAQQALGVAKQEGGNAFALA</sequence>
<evidence type="ECO:0000256" key="1">
    <source>
        <dbReference type="ARBA" id="ARBA00012528"/>
    </source>
</evidence>
<dbReference type="NCBIfam" id="TIGR00254">
    <property type="entry name" value="GGDEF"/>
    <property type="match status" value="1"/>
</dbReference>
<dbReference type="AlphaFoldDB" id="A0A6V8LWH4"/>
<dbReference type="GO" id="GO:0052621">
    <property type="term" value="F:diguanylate cyclase activity"/>
    <property type="evidence" value="ECO:0007669"/>
    <property type="project" value="UniProtKB-EC"/>
</dbReference>
<reference evidence="4 5" key="1">
    <citation type="submission" date="2020-04" db="EMBL/GenBank/DDBJ databases">
        <authorList>
            <consortium name="Desulfovibrio sp. FSS-1 genome sequencing consortium"/>
            <person name="Shimoshige H."/>
            <person name="Kobayashi H."/>
            <person name="Maekawa T."/>
        </authorList>
    </citation>
    <scope>NUCLEOTIDE SEQUENCE [LARGE SCALE GENOMIC DNA]</scope>
    <source>
        <strain evidence="4 5">SIID29052-01</strain>
    </source>
</reference>
<gene>
    <name evidence="4" type="primary">cph2_10</name>
    <name evidence="4" type="ORF">NNJEOMEG_03958</name>
</gene>
<dbReference type="Proteomes" id="UP000494245">
    <property type="component" value="Unassembled WGS sequence"/>
</dbReference>
<dbReference type="GO" id="GO:1902201">
    <property type="term" value="P:negative regulation of bacterial-type flagellum-dependent cell motility"/>
    <property type="evidence" value="ECO:0007669"/>
    <property type="project" value="TreeGrafter"/>
</dbReference>
<dbReference type="RefSeq" id="WP_173087217.1">
    <property type="nucleotide sequence ID" value="NZ_BLTE01000032.1"/>
</dbReference>
<dbReference type="PROSITE" id="PS50887">
    <property type="entry name" value="GGDEF"/>
    <property type="match status" value="1"/>
</dbReference>
<dbReference type="GO" id="GO:0005886">
    <property type="term" value="C:plasma membrane"/>
    <property type="evidence" value="ECO:0007669"/>
    <property type="project" value="TreeGrafter"/>
</dbReference>
<comment type="caution">
    <text evidence="4">The sequence shown here is derived from an EMBL/GenBank/DDBJ whole genome shotgun (WGS) entry which is preliminary data.</text>
</comment>
<organism evidence="4 5">
    <name type="scientific">Fundidesulfovibrio magnetotacticus</name>
    <dbReference type="NCBI Taxonomy" id="2730080"/>
    <lineage>
        <taxon>Bacteria</taxon>
        <taxon>Pseudomonadati</taxon>
        <taxon>Thermodesulfobacteriota</taxon>
        <taxon>Desulfovibrionia</taxon>
        <taxon>Desulfovibrionales</taxon>
        <taxon>Desulfovibrionaceae</taxon>
        <taxon>Fundidesulfovibrio</taxon>
    </lineage>
</organism>
<dbReference type="PANTHER" id="PTHR45138">
    <property type="entry name" value="REGULATORY COMPONENTS OF SENSORY TRANSDUCTION SYSTEM"/>
    <property type="match status" value="1"/>
</dbReference>
<dbReference type="EC" id="2.7.7.65" evidence="1"/>
<dbReference type="CDD" id="cd01949">
    <property type="entry name" value="GGDEF"/>
    <property type="match status" value="1"/>
</dbReference>
<dbReference type="SUPFAM" id="SSF55073">
    <property type="entry name" value="Nucleotide cyclase"/>
    <property type="match status" value="1"/>
</dbReference>
<feature type="domain" description="GGDEF" evidence="3">
    <location>
        <begin position="103"/>
        <end position="238"/>
    </location>
</feature>
<protein>
    <recommendedName>
        <fullName evidence="1">diguanylate cyclase</fullName>
        <ecNumber evidence="1">2.7.7.65</ecNumber>
    </recommendedName>
</protein>
<dbReference type="Pfam" id="PF00990">
    <property type="entry name" value="GGDEF"/>
    <property type="match status" value="1"/>
</dbReference>
<dbReference type="GO" id="GO:0043709">
    <property type="term" value="P:cell adhesion involved in single-species biofilm formation"/>
    <property type="evidence" value="ECO:0007669"/>
    <property type="project" value="TreeGrafter"/>
</dbReference>
<name>A0A6V8LWH4_9BACT</name>
<accession>A0A6V8LWH4</accession>
<dbReference type="InterPro" id="IPR029787">
    <property type="entry name" value="Nucleotide_cyclase"/>
</dbReference>
<reference evidence="4 5" key="2">
    <citation type="submission" date="2020-05" db="EMBL/GenBank/DDBJ databases">
        <title>Draft genome sequence of Desulfovibrio sp. strainFSS-1.</title>
        <authorList>
            <person name="Shimoshige H."/>
            <person name="Kobayashi H."/>
            <person name="Maekawa T."/>
        </authorList>
    </citation>
    <scope>NUCLEOTIDE SEQUENCE [LARGE SCALE GENOMIC DNA]</scope>
    <source>
        <strain evidence="4 5">SIID29052-01</strain>
    </source>
</reference>
<comment type="catalytic activity">
    <reaction evidence="2">
        <text>2 GTP = 3',3'-c-di-GMP + 2 diphosphate</text>
        <dbReference type="Rhea" id="RHEA:24898"/>
        <dbReference type="ChEBI" id="CHEBI:33019"/>
        <dbReference type="ChEBI" id="CHEBI:37565"/>
        <dbReference type="ChEBI" id="CHEBI:58805"/>
        <dbReference type="EC" id="2.7.7.65"/>
    </reaction>
</comment>